<evidence type="ECO:0000313" key="4">
    <source>
        <dbReference type="Proteomes" id="UP000674318"/>
    </source>
</evidence>
<feature type="region of interest" description="Disordered" evidence="1">
    <location>
        <begin position="1"/>
        <end position="21"/>
    </location>
</feature>
<proteinExistence type="predicted"/>
<dbReference type="GeneID" id="94291710"/>
<dbReference type="Proteomes" id="UP000674318">
    <property type="component" value="Chromosome 24"/>
</dbReference>
<feature type="compositionally biased region" description="Basic and acidic residues" evidence="1">
    <location>
        <begin position="1"/>
        <end position="10"/>
    </location>
</feature>
<sequence length="360" mass="39400">MPWWSRKPEGEESSPVHADAQTTQDVLASIFAPANRAMASCTTDIGGNGVIGAASSSNDVVTASAKARSSAEPHEETPPILASRNGDMNTREGPAPWWVSLGRRQSSTPIPRSDDASGPESGRFSPAAGVNTECTALPAHNAVAGATNATAAVSWQNLPKCPLAGYELTCHGLVDKLRKPPHTLTVTELRYLIKELTVLEQQAKYNVDRQFTSHMGNRSLHGLKLLISPALMLTSIYLMAWKTTRLYHNAVPQNSVFFTQLLALLRLRMPVEQRELVAQRHRRLMRATNARVSLSFLSGVGLFTLACLSWPSAHVMQDAPDMKTAKELIAYQQHSAALLKWCWFVYYHHPAYSLSSGECG</sequence>
<evidence type="ECO:0000313" key="3">
    <source>
        <dbReference type="EMBL" id="KAG5503537.1"/>
    </source>
</evidence>
<name>A0A836IE70_9TRYP</name>
<dbReference type="RefSeq" id="XP_067756899.1">
    <property type="nucleotide sequence ID" value="XM_067901633.1"/>
</dbReference>
<protein>
    <submittedName>
        <fullName evidence="3">Uncharacterized protein</fullName>
    </submittedName>
</protein>
<dbReference type="EMBL" id="JAFJZO010000024">
    <property type="protein sequence ID" value="KAG5503537.1"/>
    <property type="molecule type" value="Genomic_DNA"/>
</dbReference>
<dbReference type="AlphaFoldDB" id="A0A836IE70"/>
<feature type="transmembrane region" description="Helical" evidence="2">
    <location>
        <begin position="292"/>
        <end position="313"/>
    </location>
</feature>
<feature type="region of interest" description="Disordered" evidence="1">
    <location>
        <begin position="64"/>
        <end position="128"/>
    </location>
</feature>
<dbReference type="KEGG" id="phet:94291710"/>
<evidence type="ECO:0000256" key="2">
    <source>
        <dbReference type="SAM" id="Phobius"/>
    </source>
</evidence>
<keyword evidence="4" id="KW-1185">Reference proteome</keyword>
<organism evidence="3 4">
    <name type="scientific">Porcisia hertigi</name>
    <dbReference type="NCBI Taxonomy" id="2761500"/>
    <lineage>
        <taxon>Eukaryota</taxon>
        <taxon>Discoba</taxon>
        <taxon>Euglenozoa</taxon>
        <taxon>Kinetoplastea</taxon>
        <taxon>Metakinetoplastina</taxon>
        <taxon>Trypanosomatida</taxon>
        <taxon>Trypanosomatidae</taxon>
        <taxon>Leishmaniinae</taxon>
        <taxon>Porcisia</taxon>
    </lineage>
</organism>
<accession>A0A836IE70</accession>
<evidence type="ECO:0000256" key="1">
    <source>
        <dbReference type="SAM" id="MobiDB-lite"/>
    </source>
</evidence>
<keyword evidence="2" id="KW-0472">Membrane</keyword>
<feature type="transmembrane region" description="Helical" evidence="2">
    <location>
        <begin position="223"/>
        <end position="241"/>
    </location>
</feature>
<comment type="caution">
    <text evidence="3">The sequence shown here is derived from an EMBL/GenBank/DDBJ whole genome shotgun (WGS) entry which is preliminary data.</text>
</comment>
<keyword evidence="2" id="KW-1133">Transmembrane helix</keyword>
<keyword evidence="2" id="KW-0812">Transmembrane</keyword>
<reference evidence="3 4" key="1">
    <citation type="submission" date="2021-02" db="EMBL/GenBank/DDBJ databases">
        <title>Porcisia hertigi Genome sequencing and assembly.</title>
        <authorList>
            <person name="Almutairi H."/>
            <person name="Gatherer D."/>
        </authorList>
    </citation>
    <scope>NUCLEOTIDE SEQUENCE [LARGE SCALE GENOMIC DNA]</scope>
    <source>
        <strain evidence="3 4">C119</strain>
    </source>
</reference>
<gene>
    <name evidence="3" type="ORF">JKF63_05677</name>
</gene>
<dbReference type="OrthoDB" id="250638at2759"/>